<keyword evidence="1" id="KW-0472">Membrane</keyword>
<feature type="transmembrane region" description="Helical" evidence="1">
    <location>
        <begin position="53"/>
        <end position="77"/>
    </location>
</feature>
<reference evidence="3" key="1">
    <citation type="submission" date="2019-10" db="EMBL/GenBank/DDBJ databases">
        <authorList>
            <person name="Nor Muhammad N."/>
        </authorList>
    </citation>
    <scope>NUCLEOTIDE SEQUENCE</scope>
</reference>
<dbReference type="AlphaFoldDB" id="A0A5K1JXB0"/>
<evidence type="ECO:0000313" key="3">
    <source>
        <dbReference type="EMBL" id="VWO95765.1"/>
    </source>
</evidence>
<feature type="domain" description="DUF6533" evidence="2">
    <location>
        <begin position="27"/>
        <end position="69"/>
    </location>
</feature>
<dbReference type="Pfam" id="PF20151">
    <property type="entry name" value="DUF6533"/>
    <property type="match status" value="1"/>
</dbReference>
<protein>
    <submittedName>
        <fullName evidence="3">Homeobox domain-containing protein</fullName>
    </submittedName>
</protein>
<dbReference type="EMBL" id="LR725087">
    <property type="protein sequence ID" value="VWO95765.1"/>
    <property type="molecule type" value="Genomic_DNA"/>
</dbReference>
<accession>A0A5K1JXB0</accession>
<gene>
    <name evidence="3" type="primary">G4N881</name>
</gene>
<keyword evidence="3" id="KW-0371">Homeobox</keyword>
<keyword evidence="3" id="KW-0238">DNA-binding</keyword>
<evidence type="ECO:0000259" key="2">
    <source>
        <dbReference type="Pfam" id="PF20151"/>
    </source>
</evidence>
<keyword evidence="1" id="KW-0812">Transmembrane</keyword>
<name>A0A5K1JXB0_9APHY</name>
<keyword evidence="1" id="KW-1133">Transmembrane helix</keyword>
<dbReference type="InterPro" id="IPR045340">
    <property type="entry name" value="DUF6533"/>
</dbReference>
<dbReference type="GO" id="GO:0003677">
    <property type="term" value="F:DNA binding"/>
    <property type="evidence" value="ECO:0007669"/>
    <property type="project" value="UniProtKB-KW"/>
</dbReference>
<sequence length="278" mass="31599">MIPSDTDRIITIKEVSDCSFISNLIDVGVAALIVYDYLLTVRRESRLFWTRRVNAASVLFFTKRYFALLYYVVLVYYRSVRASYKPTSQAPSLTLATNPLLGTLFIRGGQIIADAVVIGVTWKATYHARSEGSMSFLTRVMFRNGTTYFIILLGLNVLHIVSIFVPVRDIPTLSYDSRILVLMCTLLQTSFLHIPYTHTAYPRAHSRRRITAILISHFILDLHETNQAMSRQDDDDDDLSGVQVMGTDIGQLTSEDSMTEQVEVWAVDLSPWRDIRSV</sequence>
<feature type="transmembrane region" description="Helical" evidence="1">
    <location>
        <begin position="179"/>
        <end position="201"/>
    </location>
</feature>
<feature type="transmembrane region" description="Helical" evidence="1">
    <location>
        <begin position="20"/>
        <end position="41"/>
    </location>
</feature>
<proteinExistence type="predicted"/>
<feature type="transmembrane region" description="Helical" evidence="1">
    <location>
        <begin position="147"/>
        <end position="167"/>
    </location>
</feature>
<evidence type="ECO:0000256" key="1">
    <source>
        <dbReference type="SAM" id="Phobius"/>
    </source>
</evidence>
<feature type="transmembrane region" description="Helical" evidence="1">
    <location>
        <begin position="104"/>
        <end position="126"/>
    </location>
</feature>
<organism evidence="3">
    <name type="scientific">Ganoderma boninense</name>
    <dbReference type="NCBI Taxonomy" id="34458"/>
    <lineage>
        <taxon>Eukaryota</taxon>
        <taxon>Fungi</taxon>
        <taxon>Dikarya</taxon>
        <taxon>Basidiomycota</taxon>
        <taxon>Agaricomycotina</taxon>
        <taxon>Agaricomycetes</taxon>
        <taxon>Polyporales</taxon>
        <taxon>Polyporaceae</taxon>
        <taxon>Ganoderma</taxon>
    </lineage>
</organism>